<organism evidence="3 4">
    <name type="scientific">Fibrisoma montanum</name>
    <dbReference type="NCBI Taxonomy" id="2305895"/>
    <lineage>
        <taxon>Bacteria</taxon>
        <taxon>Pseudomonadati</taxon>
        <taxon>Bacteroidota</taxon>
        <taxon>Cytophagia</taxon>
        <taxon>Cytophagales</taxon>
        <taxon>Spirosomataceae</taxon>
        <taxon>Fibrisoma</taxon>
    </lineage>
</organism>
<dbReference type="RefSeq" id="WP_119668782.1">
    <property type="nucleotide sequence ID" value="NZ_QXED01000004.1"/>
</dbReference>
<dbReference type="GO" id="GO:0008233">
    <property type="term" value="F:peptidase activity"/>
    <property type="evidence" value="ECO:0007669"/>
    <property type="project" value="UniProtKB-KW"/>
</dbReference>
<sequence length="171" mass="19711">MKLKLRKSRKLKPRQVIGMTDLVDFPDLSLSDVKAKVDTGAFTSALHCKEVQLVQSGNKTMLSFWLIDKTGVASRRFYSDQFSQRMIRNSFGVAELRYVIKTRIVLFGRVIRAEFTLADRERLKNPVLLGRKLLRNRFIVDVSQKNLSYKAKTTQKLHHQQNGSVDTQQPD</sequence>
<comment type="caution">
    <text evidence="3">The sequence shown here is derived from an EMBL/GenBank/DDBJ whole genome shotgun (WGS) entry which is preliminary data.</text>
</comment>
<keyword evidence="4" id="KW-1185">Reference proteome</keyword>
<feature type="domain" description="Retropepsin-like aspartic endopeptidase" evidence="2">
    <location>
        <begin position="18"/>
        <end position="148"/>
    </location>
</feature>
<dbReference type="EMBL" id="QXED01000004">
    <property type="protein sequence ID" value="RIV22598.1"/>
    <property type="molecule type" value="Genomic_DNA"/>
</dbReference>
<dbReference type="PANTHER" id="PTHR38037">
    <property type="entry name" value="ZN_PROTEASE DOMAIN-CONTAINING PROTEIN"/>
    <property type="match status" value="1"/>
</dbReference>
<proteinExistence type="predicted"/>
<keyword evidence="3" id="KW-0378">Hydrolase</keyword>
<dbReference type="Gene3D" id="2.40.70.10">
    <property type="entry name" value="Acid Proteases"/>
    <property type="match status" value="1"/>
</dbReference>
<dbReference type="InterPro" id="IPR021109">
    <property type="entry name" value="Peptidase_aspartic_dom_sf"/>
</dbReference>
<name>A0A418M931_9BACT</name>
<reference evidence="3 4" key="1">
    <citation type="submission" date="2018-08" db="EMBL/GenBank/DDBJ databases">
        <title>Fibrisoma montanum sp. nov., isolated from Danxia mountain soil.</title>
        <authorList>
            <person name="Huang Y."/>
        </authorList>
    </citation>
    <scope>NUCLEOTIDE SEQUENCE [LARGE SCALE GENOMIC DNA]</scope>
    <source>
        <strain evidence="3 4">HYT19</strain>
    </source>
</reference>
<keyword evidence="3" id="KW-0645">Protease</keyword>
<dbReference type="Pfam" id="PF05618">
    <property type="entry name" value="Zn_protease"/>
    <property type="match status" value="1"/>
</dbReference>
<dbReference type="AlphaFoldDB" id="A0A418M931"/>
<dbReference type="OrthoDB" id="9782977at2"/>
<accession>A0A418M931</accession>
<feature type="region of interest" description="Disordered" evidence="1">
    <location>
        <begin position="152"/>
        <end position="171"/>
    </location>
</feature>
<protein>
    <submittedName>
        <fullName evidence="3">ATP-dependent zinc protease</fullName>
    </submittedName>
</protein>
<dbReference type="Proteomes" id="UP000283523">
    <property type="component" value="Unassembled WGS sequence"/>
</dbReference>
<dbReference type="SUPFAM" id="SSF50630">
    <property type="entry name" value="Acid proteases"/>
    <property type="match status" value="1"/>
</dbReference>
<evidence type="ECO:0000256" key="1">
    <source>
        <dbReference type="SAM" id="MobiDB-lite"/>
    </source>
</evidence>
<dbReference type="PANTHER" id="PTHR38037:SF2">
    <property type="entry name" value="ATP-DEPENDENT ZINC PROTEASE DOMAIN-CONTAINING PROTEIN-RELATED"/>
    <property type="match status" value="1"/>
</dbReference>
<feature type="compositionally biased region" description="Polar residues" evidence="1">
    <location>
        <begin position="160"/>
        <end position="171"/>
    </location>
</feature>
<evidence type="ECO:0000259" key="2">
    <source>
        <dbReference type="Pfam" id="PF05618"/>
    </source>
</evidence>
<dbReference type="InterPro" id="IPR008503">
    <property type="entry name" value="Asp_endopeptidase"/>
</dbReference>
<dbReference type="GO" id="GO:0006508">
    <property type="term" value="P:proteolysis"/>
    <property type="evidence" value="ECO:0007669"/>
    <property type="project" value="UniProtKB-KW"/>
</dbReference>
<gene>
    <name evidence="3" type="ORF">DYU11_16440</name>
</gene>
<evidence type="ECO:0000313" key="3">
    <source>
        <dbReference type="EMBL" id="RIV22598.1"/>
    </source>
</evidence>
<evidence type="ECO:0000313" key="4">
    <source>
        <dbReference type="Proteomes" id="UP000283523"/>
    </source>
</evidence>